<comment type="catalytic activity">
    <reaction evidence="1">
        <text>ATP + protein L-histidine = ADP + protein N-phospho-L-histidine.</text>
        <dbReference type="EC" id="2.7.13.3"/>
    </reaction>
</comment>
<dbReference type="SUPFAM" id="SSF47384">
    <property type="entry name" value="Homodimeric domain of signal transducing histidine kinase"/>
    <property type="match status" value="1"/>
</dbReference>
<dbReference type="PROSITE" id="PS50109">
    <property type="entry name" value="HIS_KIN"/>
    <property type="match status" value="1"/>
</dbReference>
<dbReference type="Gene3D" id="1.10.287.130">
    <property type="match status" value="1"/>
</dbReference>
<proteinExistence type="predicted"/>
<sequence length="428" mass="48433">MTINKVEQATILIVDDNPTNLKVLSEAIANSGWEILVATDGETAIDQSEYARPDLILLDVMMPGMDGFETCRRLKSNPATNEIPVIFMTALNDTVDKIKGLSLGAVDYITKPFQTEEVLARLKVHLQLHFLTKQLEDQNLYLEERVAERTADLQQANQQLRELEAQLRKALAQEQEFNHLKSRMIIAISHEYRTPLTSILSSSELLEAYCDRWDKSKQSQHFQRIREAVQRITDLMGNVMFLNKAEFEQLEFQPTPLDLGVFVRDLVDDMQQHYGEQHRLILNIDQQCGRPLFDSKLLLQILTHLIDNAIKYSPNGGKVLIKFACQNNQVIFEVSDDGIGIPRKDQHNLFNAFHRGSNVENISGSGLGLAIVKKCVDIHGGTISLNSDVSVGTTFTVMLPRRVLDADQLLKVTRKSIPDYQSGSHFLH</sequence>
<dbReference type="SMART" id="SM00448">
    <property type="entry name" value="REC"/>
    <property type="match status" value="1"/>
</dbReference>
<evidence type="ECO:0000259" key="9">
    <source>
        <dbReference type="PROSITE" id="PS50109"/>
    </source>
</evidence>
<keyword evidence="5" id="KW-0418">Kinase</keyword>
<dbReference type="InterPro" id="IPR003661">
    <property type="entry name" value="HisK_dim/P_dom"/>
</dbReference>
<dbReference type="InterPro" id="IPR011006">
    <property type="entry name" value="CheY-like_superfamily"/>
</dbReference>
<evidence type="ECO:0000256" key="3">
    <source>
        <dbReference type="ARBA" id="ARBA00022553"/>
    </source>
</evidence>
<evidence type="ECO:0000256" key="4">
    <source>
        <dbReference type="ARBA" id="ARBA00022679"/>
    </source>
</evidence>
<keyword evidence="3 7" id="KW-0597">Phosphoprotein</keyword>
<dbReference type="EC" id="2.7.13.3" evidence="2"/>
<dbReference type="CDD" id="cd00075">
    <property type="entry name" value="HATPase"/>
    <property type="match status" value="1"/>
</dbReference>
<dbReference type="PANTHER" id="PTHR43547">
    <property type="entry name" value="TWO-COMPONENT HISTIDINE KINASE"/>
    <property type="match status" value="1"/>
</dbReference>
<feature type="coiled-coil region" evidence="8">
    <location>
        <begin position="146"/>
        <end position="180"/>
    </location>
</feature>
<feature type="domain" description="Response regulatory" evidence="10">
    <location>
        <begin position="10"/>
        <end position="126"/>
    </location>
</feature>
<accession>A0A1D8U1H5</accession>
<keyword evidence="6" id="KW-0902">Two-component regulatory system</keyword>
<dbReference type="Gene3D" id="3.30.565.10">
    <property type="entry name" value="Histidine kinase-like ATPase, C-terminal domain"/>
    <property type="match status" value="1"/>
</dbReference>
<dbReference type="InterPro" id="IPR001789">
    <property type="entry name" value="Sig_transdc_resp-reg_receiver"/>
</dbReference>
<evidence type="ECO:0000313" key="11">
    <source>
        <dbReference type="EMBL" id="AOX03742.1"/>
    </source>
</evidence>
<dbReference type="KEGG" id="mpro:BJP34_33770"/>
<dbReference type="SMART" id="SM00388">
    <property type="entry name" value="HisKA"/>
    <property type="match status" value="1"/>
</dbReference>
<dbReference type="InterPro" id="IPR004358">
    <property type="entry name" value="Sig_transdc_His_kin-like_C"/>
</dbReference>
<dbReference type="CDD" id="cd19920">
    <property type="entry name" value="REC_PA4781-like"/>
    <property type="match status" value="1"/>
</dbReference>
<feature type="domain" description="Histidine kinase" evidence="9">
    <location>
        <begin position="187"/>
        <end position="403"/>
    </location>
</feature>
<dbReference type="PANTHER" id="PTHR43547:SF2">
    <property type="entry name" value="HYBRID SIGNAL TRANSDUCTION HISTIDINE KINASE C"/>
    <property type="match status" value="1"/>
</dbReference>
<dbReference type="AlphaFoldDB" id="A0A1D8U1H5"/>
<dbReference type="Pfam" id="PF02518">
    <property type="entry name" value="HATPase_c"/>
    <property type="match status" value="1"/>
</dbReference>
<dbReference type="GO" id="GO:0000155">
    <property type="term" value="F:phosphorelay sensor kinase activity"/>
    <property type="evidence" value="ECO:0007669"/>
    <property type="project" value="InterPro"/>
</dbReference>
<dbReference type="SUPFAM" id="SSF52172">
    <property type="entry name" value="CheY-like"/>
    <property type="match status" value="1"/>
</dbReference>
<keyword evidence="4" id="KW-0808">Transferase</keyword>
<dbReference type="InterPro" id="IPR036890">
    <property type="entry name" value="HATPase_C_sf"/>
</dbReference>
<evidence type="ECO:0000256" key="8">
    <source>
        <dbReference type="SAM" id="Coils"/>
    </source>
</evidence>
<dbReference type="InterPro" id="IPR003594">
    <property type="entry name" value="HATPase_dom"/>
</dbReference>
<evidence type="ECO:0000256" key="6">
    <source>
        <dbReference type="ARBA" id="ARBA00023012"/>
    </source>
</evidence>
<dbReference type="FunFam" id="3.30.565.10:FF:000006">
    <property type="entry name" value="Sensor histidine kinase WalK"/>
    <property type="match status" value="1"/>
</dbReference>
<dbReference type="EMBL" id="CP017599">
    <property type="protein sequence ID" value="AOX03742.1"/>
    <property type="molecule type" value="Genomic_DNA"/>
</dbReference>
<dbReference type="PRINTS" id="PR00344">
    <property type="entry name" value="BCTRLSENSOR"/>
</dbReference>
<gene>
    <name evidence="11" type="ORF">BJP34_33770</name>
</gene>
<protein>
    <recommendedName>
        <fullName evidence="2">histidine kinase</fullName>
        <ecNumber evidence="2">2.7.13.3</ecNumber>
    </recommendedName>
</protein>
<evidence type="ECO:0000256" key="1">
    <source>
        <dbReference type="ARBA" id="ARBA00000085"/>
    </source>
</evidence>
<reference evidence="12" key="1">
    <citation type="submission" date="2016-10" db="EMBL/GenBank/DDBJ databases">
        <title>Comparative genomics uncovers the prolific and rare metabolic potential of the cyanobacterial genus Moorea.</title>
        <authorList>
            <person name="Leao T."/>
            <person name="Castelao G."/>
            <person name="Korobeynikov A."/>
            <person name="Monroe E.A."/>
            <person name="Podell S."/>
            <person name="Glukhov E."/>
            <person name="Allen E."/>
            <person name="Gerwick W.H."/>
            <person name="Gerwick L."/>
        </authorList>
    </citation>
    <scope>NUCLEOTIDE SEQUENCE [LARGE SCALE GENOMIC DNA]</scope>
    <source>
        <strain evidence="12">PAL-8-15-08-1</strain>
    </source>
</reference>
<evidence type="ECO:0000256" key="7">
    <source>
        <dbReference type="PROSITE-ProRule" id="PRU00169"/>
    </source>
</evidence>
<dbReference type="OrthoDB" id="517825at2"/>
<evidence type="ECO:0000256" key="5">
    <source>
        <dbReference type="ARBA" id="ARBA00022777"/>
    </source>
</evidence>
<evidence type="ECO:0000256" key="2">
    <source>
        <dbReference type="ARBA" id="ARBA00012438"/>
    </source>
</evidence>
<name>A0A1D8U1H5_9CYAN</name>
<dbReference type="InterPro" id="IPR036097">
    <property type="entry name" value="HisK_dim/P_sf"/>
</dbReference>
<dbReference type="Gene3D" id="3.40.50.2300">
    <property type="match status" value="1"/>
</dbReference>
<dbReference type="InterPro" id="IPR005467">
    <property type="entry name" value="His_kinase_dom"/>
</dbReference>
<dbReference type="Proteomes" id="UP000177870">
    <property type="component" value="Chromosome"/>
</dbReference>
<dbReference type="Pfam" id="PF00512">
    <property type="entry name" value="HisKA"/>
    <property type="match status" value="1"/>
</dbReference>
<dbReference type="STRING" id="1458985.BJP34_33770"/>
<organism evidence="11 12">
    <name type="scientific">Moorena producens PAL-8-15-08-1</name>
    <dbReference type="NCBI Taxonomy" id="1458985"/>
    <lineage>
        <taxon>Bacteria</taxon>
        <taxon>Bacillati</taxon>
        <taxon>Cyanobacteriota</taxon>
        <taxon>Cyanophyceae</taxon>
        <taxon>Coleofasciculales</taxon>
        <taxon>Coleofasciculaceae</taxon>
        <taxon>Moorena</taxon>
    </lineage>
</organism>
<evidence type="ECO:0000313" key="12">
    <source>
        <dbReference type="Proteomes" id="UP000177870"/>
    </source>
</evidence>
<feature type="modified residue" description="4-aspartylphosphate" evidence="7">
    <location>
        <position position="59"/>
    </location>
</feature>
<evidence type="ECO:0000259" key="10">
    <source>
        <dbReference type="PROSITE" id="PS50110"/>
    </source>
</evidence>
<dbReference type="RefSeq" id="WP_070396111.1">
    <property type="nucleotide sequence ID" value="NZ_CP017599.1"/>
</dbReference>
<dbReference type="SMART" id="SM00387">
    <property type="entry name" value="HATPase_c"/>
    <property type="match status" value="1"/>
</dbReference>
<dbReference type="Pfam" id="PF00072">
    <property type="entry name" value="Response_reg"/>
    <property type="match status" value="1"/>
</dbReference>
<keyword evidence="8" id="KW-0175">Coiled coil</keyword>
<dbReference type="CDD" id="cd00082">
    <property type="entry name" value="HisKA"/>
    <property type="match status" value="1"/>
</dbReference>
<dbReference type="SUPFAM" id="SSF55874">
    <property type="entry name" value="ATPase domain of HSP90 chaperone/DNA topoisomerase II/histidine kinase"/>
    <property type="match status" value="1"/>
</dbReference>
<dbReference type="PROSITE" id="PS50110">
    <property type="entry name" value="RESPONSE_REGULATORY"/>
    <property type="match status" value="1"/>
</dbReference>